<organism evidence="4 5">
    <name type="scientific">Entomospira culicis</name>
    <dbReference type="NCBI Taxonomy" id="2719989"/>
    <lineage>
        <taxon>Bacteria</taxon>
        <taxon>Pseudomonadati</taxon>
        <taxon>Spirochaetota</taxon>
        <taxon>Spirochaetia</taxon>
        <taxon>Spirochaetales</taxon>
        <taxon>Spirochaetaceae</taxon>
        <taxon>Entomospira</taxon>
    </lineage>
</organism>
<name>A0A968KZE8_9SPIO</name>
<keyword evidence="2" id="KW-0460">Magnesium</keyword>
<evidence type="ECO:0000313" key="5">
    <source>
        <dbReference type="Proteomes" id="UP000778951"/>
    </source>
</evidence>
<dbReference type="Proteomes" id="UP000778951">
    <property type="component" value="Unassembled WGS sequence"/>
</dbReference>
<dbReference type="PANTHER" id="PTHR12001:SF44">
    <property type="entry name" value="GERANYLGERANYL PYROPHOSPHATE SYNTHASE"/>
    <property type="match status" value="1"/>
</dbReference>
<reference evidence="4" key="1">
    <citation type="submission" date="2020-03" db="EMBL/GenBank/DDBJ databases">
        <title>Spirochaetal bacteria isolated from arthropods constitute a novel genus Entomospira genus novum within the order Spirochaetales.</title>
        <authorList>
            <person name="Grana-Miraglia L."/>
            <person name="Sikutova S."/>
            <person name="Fingerle V."/>
            <person name="Sing A."/>
            <person name="Castillo-Ramirez S."/>
            <person name="Margos G."/>
            <person name="Rudolf I."/>
        </authorList>
    </citation>
    <scope>NUCLEOTIDE SEQUENCE</scope>
    <source>
        <strain evidence="4">BR149</strain>
    </source>
</reference>
<dbReference type="PROSITE" id="PS00723">
    <property type="entry name" value="POLYPRENYL_SYNTHASE_1"/>
    <property type="match status" value="1"/>
</dbReference>
<proteinExistence type="inferred from homology"/>
<evidence type="ECO:0000313" key="4">
    <source>
        <dbReference type="EMBL" id="NIZ69261.1"/>
    </source>
</evidence>
<dbReference type="GO" id="GO:0004659">
    <property type="term" value="F:prenyltransferase activity"/>
    <property type="evidence" value="ECO:0007669"/>
    <property type="project" value="InterPro"/>
</dbReference>
<dbReference type="CDD" id="cd00685">
    <property type="entry name" value="Trans_IPPS_HT"/>
    <property type="match status" value="1"/>
</dbReference>
<dbReference type="Pfam" id="PF00348">
    <property type="entry name" value="polyprenyl_synt"/>
    <property type="match status" value="1"/>
</dbReference>
<dbReference type="EMBL" id="JAATLM010000001">
    <property type="protein sequence ID" value="NIZ69261.1"/>
    <property type="molecule type" value="Genomic_DNA"/>
</dbReference>
<protein>
    <submittedName>
        <fullName evidence="4">Polyprenyl synthetase family protein</fullName>
    </submittedName>
</protein>
<evidence type="ECO:0000256" key="2">
    <source>
        <dbReference type="ARBA" id="ARBA00022842"/>
    </source>
</evidence>
<dbReference type="AlphaFoldDB" id="A0A968KZE8"/>
<evidence type="ECO:0000256" key="1">
    <source>
        <dbReference type="ARBA" id="ARBA00022723"/>
    </source>
</evidence>
<dbReference type="GO" id="GO:0046872">
    <property type="term" value="F:metal ion binding"/>
    <property type="evidence" value="ECO:0007669"/>
    <property type="project" value="UniProtKB-KW"/>
</dbReference>
<dbReference type="SUPFAM" id="SSF48576">
    <property type="entry name" value="Terpenoid synthases"/>
    <property type="match status" value="1"/>
</dbReference>
<keyword evidence="3" id="KW-0808">Transferase</keyword>
<gene>
    <name evidence="4" type="ORF">HCT48_03410</name>
</gene>
<comment type="similarity">
    <text evidence="3">Belongs to the FPP/GGPP synthase family.</text>
</comment>
<dbReference type="PROSITE" id="PS00444">
    <property type="entry name" value="POLYPRENYL_SYNTHASE_2"/>
    <property type="match status" value="1"/>
</dbReference>
<dbReference type="SFLD" id="SFLDS00005">
    <property type="entry name" value="Isoprenoid_Synthase_Type_I"/>
    <property type="match status" value="1"/>
</dbReference>
<accession>A0A968KZE8</accession>
<keyword evidence="5" id="KW-1185">Reference proteome</keyword>
<dbReference type="PANTHER" id="PTHR12001">
    <property type="entry name" value="GERANYLGERANYL PYROPHOSPHATE SYNTHASE"/>
    <property type="match status" value="1"/>
</dbReference>
<dbReference type="RefSeq" id="WP_167695355.1">
    <property type="nucleotide sequence ID" value="NZ_CP118181.1"/>
</dbReference>
<dbReference type="InterPro" id="IPR033749">
    <property type="entry name" value="Polyprenyl_synt_CS"/>
</dbReference>
<evidence type="ECO:0000256" key="3">
    <source>
        <dbReference type="RuleBase" id="RU004466"/>
    </source>
</evidence>
<dbReference type="Gene3D" id="1.10.600.10">
    <property type="entry name" value="Farnesyl Diphosphate Synthase"/>
    <property type="match status" value="1"/>
</dbReference>
<sequence>MKENREDITFLQEKIEQRLAYFIPKEIYPQWWDLHTGGINADSWRAEWQESHQNLLAPMHDLLTRGGKRWRALSTVLLGLTYGLSLETLLDLAVLVEIPHNASLIVDDIEDKSSVRRGESAVHLIYGEDNAINSANFGYFLPLVALDKMELNPKDKLACYQVWHLAMRRVHMGQALDITWHNSDLIPNQNEYETMAKLKTSALAVMGIDLVATVGNLSADTRLTLRDIWFNIGLGFQILDDVFNLDGGIAGKERADDLVEGKKSLPIIFYTEQFPMKKVELYSLLLQSKYDKEIALEVADLLLASGVVDQARDYGSKLLKESLDQLDTILPSNQYKNTLLHLLKSFFEPV</sequence>
<keyword evidence="1" id="KW-0479">Metal-binding</keyword>
<dbReference type="GO" id="GO:0008299">
    <property type="term" value="P:isoprenoid biosynthetic process"/>
    <property type="evidence" value="ECO:0007669"/>
    <property type="project" value="InterPro"/>
</dbReference>
<comment type="caution">
    <text evidence="4">The sequence shown here is derived from an EMBL/GenBank/DDBJ whole genome shotgun (WGS) entry which is preliminary data.</text>
</comment>
<dbReference type="InterPro" id="IPR000092">
    <property type="entry name" value="Polyprenyl_synt"/>
</dbReference>
<dbReference type="InterPro" id="IPR008949">
    <property type="entry name" value="Isoprenoid_synthase_dom_sf"/>
</dbReference>